<dbReference type="Proteomes" id="UP000824120">
    <property type="component" value="Chromosome 8"/>
</dbReference>
<comment type="caution">
    <text evidence="1">The sequence shown here is derived from an EMBL/GenBank/DDBJ whole genome shotgun (WGS) entry which is preliminary data.</text>
</comment>
<sequence length="69" mass="7859">MKAEGYLLSLKMLNKNNNGNISAPKRVSNVGGRGVQNRIENRIKSQIDTKTSSLRLRFKNSCLRKNKRI</sequence>
<dbReference type="AlphaFoldDB" id="A0A9J5XNL8"/>
<reference evidence="1 2" key="1">
    <citation type="submission" date="2020-09" db="EMBL/GenBank/DDBJ databases">
        <title>De no assembly of potato wild relative species, Solanum commersonii.</title>
        <authorList>
            <person name="Cho K."/>
        </authorList>
    </citation>
    <scope>NUCLEOTIDE SEQUENCE [LARGE SCALE GENOMIC DNA]</scope>
    <source>
        <strain evidence="1">LZ3.2</strain>
        <tissue evidence="1">Leaf</tissue>
    </source>
</reference>
<evidence type="ECO:0000313" key="1">
    <source>
        <dbReference type="EMBL" id="KAG5589835.1"/>
    </source>
</evidence>
<accession>A0A9J5XNL8</accession>
<keyword evidence="2" id="KW-1185">Reference proteome</keyword>
<gene>
    <name evidence="1" type="ORF">H5410_040349</name>
</gene>
<proteinExistence type="predicted"/>
<dbReference type="EMBL" id="JACXVP010000008">
    <property type="protein sequence ID" value="KAG5589835.1"/>
    <property type="molecule type" value="Genomic_DNA"/>
</dbReference>
<protein>
    <submittedName>
        <fullName evidence="1">Uncharacterized protein</fullName>
    </submittedName>
</protein>
<organism evidence="1 2">
    <name type="scientific">Solanum commersonii</name>
    <name type="common">Commerson's wild potato</name>
    <name type="synonym">Commerson's nightshade</name>
    <dbReference type="NCBI Taxonomy" id="4109"/>
    <lineage>
        <taxon>Eukaryota</taxon>
        <taxon>Viridiplantae</taxon>
        <taxon>Streptophyta</taxon>
        <taxon>Embryophyta</taxon>
        <taxon>Tracheophyta</taxon>
        <taxon>Spermatophyta</taxon>
        <taxon>Magnoliopsida</taxon>
        <taxon>eudicotyledons</taxon>
        <taxon>Gunneridae</taxon>
        <taxon>Pentapetalae</taxon>
        <taxon>asterids</taxon>
        <taxon>lamiids</taxon>
        <taxon>Solanales</taxon>
        <taxon>Solanaceae</taxon>
        <taxon>Solanoideae</taxon>
        <taxon>Solaneae</taxon>
        <taxon>Solanum</taxon>
    </lineage>
</organism>
<name>A0A9J5XNL8_SOLCO</name>
<evidence type="ECO:0000313" key="2">
    <source>
        <dbReference type="Proteomes" id="UP000824120"/>
    </source>
</evidence>